<accession>A0A811MF16</accession>
<sequence length="183" mass="20612">MAFQPEEAAPQDLNLNDDVVTEILLRLPSAAVLRSRAICRAWRRIASSPAFAAAHARRRPLELIFQRHGPSGALESIPAAALDEPQRRCLDVEYPKESCWRGYYLIASCDGLLLFQRGRGGGSYYGPDRFVEKLSPKILFYCPVTWQWTAVLPRLAGTFTLPCGFYVHGPSREHRLLCLTNDH</sequence>
<evidence type="ECO:0000313" key="3">
    <source>
        <dbReference type="Proteomes" id="UP000604825"/>
    </source>
</evidence>
<evidence type="ECO:0000313" key="2">
    <source>
        <dbReference type="EMBL" id="CAD6205345.1"/>
    </source>
</evidence>
<dbReference type="EMBL" id="CAJGYO010000001">
    <property type="protein sequence ID" value="CAD6205345.1"/>
    <property type="molecule type" value="Genomic_DNA"/>
</dbReference>
<evidence type="ECO:0000259" key="1">
    <source>
        <dbReference type="SMART" id="SM00256"/>
    </source>
</evidence>
<proteinExistence type="predicted"/>
<gene>
    <name evidence="2" type="ORF">NCGR_LOCUS3176</name>
</gene>
<dbReference type="OrthoDB" id="678104at2759"/>
<keyword evidence="3" id="KW-1185">Reference proteome</keyword>
<organism evidence="2 3">
    <name type="scientific">Miscanthus lutarioriparius</name>
    <dbReference type="NCBI Taxonomy" id="422564"/>
    <lineage>
        <taxon>Eukaryota</taxon>
        <taxon>Viridiplantae</taxon>
        <taxon>Streptophyta</taxon>
        <taxon>Embryophyta</taxon>
        <taxon>Tracheophyta</taxon>
        <taxon>Spermatophyta</taxon>
        <taxon>Magnoliopsida</taxon>
        <taxon>Liliopsida</taxon>
        <taxon>Poales</taxon>
        <taxon>Poaceae</taxon>
        <taxon>PACMAD clade</taxon>
        <taxon>Panicoideae</taxon>
        <taxon>Andropogonodae</taxon>
        <taxon>Andropogoneae</taxon>
        <taxon>Saccharinae</taxon>
        <taxon>Miscanthus</taxon>
    </lineage>
</organism>
<feature type="domain" description="F-box" evidence="1">
    <location>
        <begin position="15"/>
        <end position="55"/>
    </location>
</feature>
<dbReference type="InterPro" id="IPR001810">
    <property type="entry name" value="F-box_dom"/>
</dbReference>
<dbReference type="Gene3D" id="1.20.1280.50">
    <property type="match status" value="1"/>
</dbReference>
<comment type="caution">
    <text evidence="2">The sequence shown here is derived from an EMBL/GenBank/DDBJ whole genome shotgun (WGS) entry which is preliminary data.</text>
</comment>
<dbReference type="InterPro" id="IPR050796">
    <property type="entry name" value="SCF_F-box_component"/>
</dbReference>
<name>A0A811MF16_9POAL</name>
<dbReference type="AlphaFoldDB" id="A0A811MF16"/>
<dbReference type="PANTHER" id="PTHR31672:SF2">
    <property type="entry name" value="F-BOX DOMAIN-CONTAINING PROTEIN"/>
    <property type="match status" value="1"/>
</dbReference>
<protein>
    <recommendedName>
        <fullName evidence="1">F-box domain-containing protein</fullName>
    </recommendedName>
</protein>
<dbReference type="SMART" id="SM00256">
    <property type="entry name" value="FBOX"/>
    <property type="match status" value="1"/>
</dbReference>
<dbReference type="Proteomes" id="UP000604825">
    <property type="component" value="Unassembled WGS sequence"/>
</dbReference>
<reference evidence="2" key="1">
    <citation type="submission" date="2020-10" db="EMBL/GenBank/DDBJ databases">
        <authorList>
            <person name="Han B."/>
            <person name="Lu T."/>
            <person name="Zhao Q."/>
            <person name="Huang X."/>
            <person name="Zhao Y."/>
        </authorList>
    </citation>
    <scope>NUCLEOTIDE SEQUENCE</scope>
</reference>
<dbReference type="InterPro" id="IPR036047">
    <property type="entry name" value="F-box-like_dom_sf"/>
</dbReference>
<dbReference type="PANTHER" id="PTHR31672">
    <property type="entry name" value="BNACNNG10540D PROTEIN"/>
    <property type="match status" value="1"/>
</dbReference>
<dbReference type="Pfam" id="PF00646">
    <property type="entry name" value="F-box"/>
    <property type="match status" value="1"/>
</dbReference>
<dbReference type="SUPFAM" id="SSF81383">
    <property type="entry name" value="F-box domain"/>
    <property type="match status" value="1"/>
</dbReference>